<reference evidence="12 13" key="1">
    <citation type="submission" date="2020-07" db="EMBL/GenBank/DDBJ databases">
        <title>Sequencing the genomes of 1000 actinobacteria strains.</title>
        <authorList>
            <person name="Klenk H.-P."/>
        </authorList>
    </citation>
    <scope>NUCLEOTIDE SEQUENCE [LARGE SCALE GENOMIC DNA]</scope>
    <source>
        <strain evidence="12 13">DSM 7487</strain>
    </source>
</reference>
<dbReference type="Gene3D" id="3.30.60.70">
    <property type="entry name" value="Trimeric LpxA-like enzymes"/>
    <property type="match status" value="1"/>
</dbReference>
<proteinExistence type="inferred from homology"/>
<dbReference type="Pfam" id="PF14602">
    <property type="entry name" value="Hexapep_2"/>
    <property type="match status" value="1"/>
</dbReference>
<comment type="subunit">
    <text evidence="1 10">Homotrimer.</text>
</comment>
<evidence type="ECO:0000256" key="9">
    <source>
        <dbReference type="ARBA" id="ARBA00023315"/>
    </source>
</evidence>
<accession>A0A7Y9DNQ8</accession>
<keyword evidence="2 10" id="KW-0963">Cytoplasm</keyword>
<feature type="binding site" evidence="10">
    <location>
        <position position="188"/>
    </location>
    <ligand>
        <name>Mg(2+)</name>
        <dbReference type="ChEBI" id="CHEBI:18420"/>
        <label>2</label>
        <note>ligand shared between trimeric partners</note>
    </ligand>
</feature>
<keyword evidence="7 10" id="KW-0220">Diaminopimelate biosynthesis</keyword>
<evidence type="ECO:0000256" key="4">
    <source>
        <dbReference type="ARBA" id="ARBA00022679"/>
    </source>
</evidence>
<dbReference type="EC" id="2.3.1.117" evidence="10"/>
<protein>
    <recommendedName>
        <fullName evidence="10">2,3,4,5-tetrahydropyridine-2,6-dicarboxylate N-succinyltransferase</fullName>
        <ecNumber evidence="10">2.3.1.117</ecNumber>
    </recommendedName>
    <alternativeName>
        <fullName evidence="10">Tetrahydrodipicolinate N-succinyltransferase</fullName>
        <shortName evidence="10">THDP succinyltransferase</shortName>
        <shortName evidence="10">THP succinyltransferase</shortName>
    </alternativeName>
    <alternativeName>
        <fullName evidence="10">Tetrahydropicolinate succinylase</fullName>
    </alternativeName>
</protein>
<dbReference type="GO" id="GO:0005737">
    <property type="term" value="C:cytoplasm"/>
    <property type="evidence" value="ECO:0007669"/>
    <property type="project" value="UniProtKB-SubCell"/>
</dbReference>
<evidence type="ECO:0000256" key="6">
    <source>
        <dbReference type="ARBA" id="ARBA00022842"/>
    </source>
</evidence>
<evidence type="ECO:0000256" key="7">
    <source>
        <dbReference type="ARBA" id="ARBA00022915"/>
    </source>
</evidence>
<feature type="binding site" evidence="10">
    <location>
        <position position="247"/>
    </location>
    <ligand>
        <name>succinyl-CoA</name>
        <dbReference type="ChEBI" id="CHEBI:57292"/>
    </ligand>
</feature>
<keyword evidence="13" id="KW-1185">Reference proteome</keyword>
<feature type="binding site" evidence="10">
    <location>
        <begin position="262"/>
        <end position="263"/>
    </location>
    <ligand>
        <name>succinyl-CoA</name>
        <dbReference type="ChEBI" id="CHEBI:57292"/>
    </ligand>
</feature>
<feature type="binding site" evidence="10">
    <location>
        <position position="171"/>
    </location>
    <ligand>
        <name>Mg(2+)</name>
        <dbReference type="ChEBI" id="CHEBI:18420"/>
        <label>1</label>
        <note>ligand shared between trimeric partners</note>
    </ligand>
</feature>
<comment type="function">
    <text evidence="10">Catalyzes the conversion of the cyclic tetrahydrodipicolinate (THDP) into the acyclic N-succinyl-L-2-amino-6-oxopimelate using succinyl-CoA.</text>
</comment>
<sequence length="327" mass="34070">MSEQSTGQTHTARGRRAWGHGLATYAADGTVLDVWFPFPALGDPASTSSYGVPAELAALEDDDVHRRTRQRVVTVEIDLDAPPADTADAYLRLHLLSHRLVAPHGANLDGLFGVLANVVWTNHGPCAVADFERTRLALRANVGPVTVFGIDKFPRMTDYVAPTGVRIADADRVRLGAHLAEGTTVMHEGFVNFNAGTVGVSMVEGRVSAGVVVGDGSDVGGGASIMGTLSGGGKEVVRIGERTLLGANSGTGISLGDDCVVEAGTYVTAGTKVTLLGEDGTVQRVVSARALSGSDGLLFRRNSLTGQVEALPRRGVKVELNAALHAN</sequence>
<dbReference type="InterPro" id="IPR011004">
    <property type="entry name" value="Trimer_LpxA-like_sf"/>
</dbReference>
<name>A0A7Y9DNQ8_9ACTN</name>
<keyword evidence="5 10" id="KW-0479">Metal-binding</keyword>
<dbReference type="InterPro" id="IPR032784">
    <property type="entry name" value="THDPS_M"/>
</dbReference>
<keyword evidence="8 10" id="KW-0457">Lysine biosynthesis</keyword>
<evidence type="ECO:0000256" key="8">
    <source>
        <dbReference type="ARBA" id="ARBA00023154"/>
    </source>
</evidence>
<organism evidence="12 13">
    <name type="scientific">Kineococcus aurantiacus</name>
    <dbReference type="NCBI Taxonomy" id="37633"/>
    <lineage>
        <taxon>Bacteria</taxon>
        <taxon>Bacillati</taxon>
        <taxon>Actinomycetota</taxon>
        <taxon>Actinomycetes</taxon>
        <taxon>Kineosporiales</taxon>
        <taxon>Kineosporiaceae</taxon>
        <taxon>Kineococcus</taxon>
    </lineage>
</organism>
<dbReference type="RefSeq" id="WP_179754118.1">
    <property type="nucleotide sequence ID" value="NZ_BAAAGN010000003.1"/>
</dbReference>
<dbReference type="InterPro" id="IPR038361">
    <property type="entry name" value="THDPS_M_sf"/>
</dbReference>
<dbReference type="Pfam" id="PF14789">
    <property type="entry name" value="THDPS_M"/>
    <property type="match status" value="1"/>
</dbReference>
<dbReference type="EMBL" id="JACCBB010000001">
    <property type="protein sequence ID" value="NYD23997.1"/>
    <property type="molecule type" value="Genomic_DNA"/>
</dbReference>
<evidence type="ECO:0000313" key="13">
    <source>
        <dbReference type="Proteomes" id="UP000521922"/>
    </source>
</evidence>
<dbReference type="FunFam" id="2.160.10.10:FF:000009">
    <property type="entry name" value="2,3,4,5-tetrahydropyridine-2,6-dicarboxylate N-succinyltransferase"/>
    <property type="match status" value="1"/>
</dbReference>
<dbReference type="GO" id="GO:0019877">
    <property type="term" value="P:diaminopimelate biosynthetic process"/>
    <property type="evidence" value="ECO:0007669"/>
    <property type="project" value="UniProtKB-UniRule"/>
</dbReference>
<feature type="binding site" evidence="10">
    <location>
        <position position="221"/>
    </location>
    <ligand>
        <name>succinyl-CoA</name>
        <dbReference type="ChEBI" id="CHEBI:57292"/>
    </ligand>
</feature>
<dbReference type="SUPFAM" id="SSF51161">
    <property type="entry name" value="Trimeric LpxA-like enzymes"/>
    <property type="match status" value="1"/>
</dbReference>
<dbReference type="Gene3D" id="3.30.70.2010">
    <property type="match status" value="1"/>
</dbReference>
<feature type="active site" description="Acyl-anhydride intermediate" evidence="10">
    <location>
        <position position="204"/>
    </location>
</feature>
<feature type="binding site" evidence="10">
    <location>
        <position position="270"/>
    </location>
    <ligand>
        <name>succinyl-CoA</name>
        <dbReference type="ChEBI" id="CHEBI:57292"/>
    </ligand>
</feature>
<dbReference type="InterPro" id="IPR019875">
    <property type="entry name" value="DapD_actinobacteria"/>
</dbReference>
<evidence type="ECO:0000256" key="1">
    <source>
        <dbReference type="ARBA" id="ARBA00011233"/>
    </source>
</evidence>
<evidence type="ECO:0000256" key="5">
    <source>
        <dbReference type="ARBA" id="ARBA00022723"/>
    </source>
</evidence>
<keyword evidence="4 10" id="KW-0808">Transferase</keyword>
<feature type="binding site" evidence="10">
    <location>
        <position position="206"/>
    </location>
    <ligand>
        <name>succinyl-CoA</name>
        <dbReference type="ChEBI" id="CHEBI:57292"/>
    </ligand>
</feature>
<evidence type="ECO:0000256" key="2">
    <source>
        <dbReference type="ARBA" id="ARBA00022490"/>
    </source>
</evidence>
<dbReference type="UniPathway" id="UPA00034">
    <property type="reaction ID" value="UER00019"/>
</dbReference>
<gene>
    <name evidence="10" type="primary">dapD</name>
    <name evidence="12" type="ORF">BJ968_003537</name>
</gene>
<keyword evidence="6 10" id="KW-0460">Magnesium</keyword>
<dbReference type="AlphaFoldDB" id="A0A7Y9DNQ8"/>
<evidence type="ECO:0000256" key="3">
    <source>
        <dbReference type="ARBA" id="ARBA00022605"/>
    </source>
</evidence>
<dbReference type="HAMAP" id="MF_02122">
    <property type="entry name" value="DapD_type2"/>
    <property type="match status" value="1"/>
</dbReference>
<comment type="similarity">
    <text evidence="10">Belongs to the type 2 tetrahydrodipicolinate N-succinyltransferase family.</text>
</comment>
<dbReference type="GO" id="GO:0000287">
    <property type="term" value="F:magnesium ion binding"/>
    <property type="evidence" value="ECO:0007669"/>
    <property type="project" value="UniProtKB-UniRule"/>
</dbReference>
<comment type="catalytic activity">
    <reaction evidence="10">
        <text>(S)-2,3,4,5-tetrahydrodipicolinate + succinyl-CoA + H2O = (S)-2-succinylamino-6-oxoheptanedioate + CoA</text>
        <dbReference type="Rhea" id="RHEA:17325"/>
        <dbReference type="ChEBI" id="CHEBI:15377"/>
        <dbReference type="ChEBI" id="CHEBI:15685"/>
        <dbReference type="ChEBI" id="CHEBI:16845"/>
        <dbReference type="ChEBI" id="CHEBI:57287"/>
        <dbReference type="ChEBI" id="CHEBI:57292"/>
        <dbReference type="EC" id="2.3.1.117"/>
    </reaction>
</comment>
<dbReference type="GO" id="GO:0008666">
    <property type="term" value="F:2,3,4,5-tetrahydropyridine-2,6-dicarboxylate N-succinyltransferase activity"/>
    <property type="evidence" value="ECO:0007669"/>
    <property type="project" value="UniProtKB-UniRule"/>
</dbReference>
<feature type="binding site" evidence="10">
    <location>
        <position position="224"/>
    </location>
    <ligand>
        <name>succinyl-CoA</name>
        <dbReference type="ChEBI" id="CHEBI:57292"/>
    </ligand>
</feature>
<comment type="caution">
    <text evidence="10">Lacks conserved residue(s) required for the propagation of feature annotation.</text>
</comment>
<dbReference type="GO" id="GO:0009089">
    <property type="term" value="P:lysine biosynthetic process via diaminopimelate"/>
    <property type="evidence" value="ECO:0007669"/>
    <property type="project" value="UniProtKB-UniRule"/>
</dbReference>
<dbReference type="CDD" id="cd04649">
    <property type="entry name" value="LbH_THP_succinylT_putative"/>
    <property type="match status" value="1"/>
</dbReference>
<evidence type="ECO:0000256" key="10">
    <source>
        <dbReference type="HAMAP-Rule" id="MF_02122"/>
    </source>
</evidence>
<dbReference type="Gene3D" id="2.160.10.10">
    <property type="entry name" value="Hexapeptide repeat proteins"/>
    <property type="match status" value="1"/>
</dbReference>
<comment type="caution">
    <text evidence="12">The sequence shown here is derived from an EMBL/GenBank/DDBJ whole genome shotgun (WGS) entry which is preliminary data.</text>
</comment>
<keyword evidence="9 10" id="KW-0012">Acyltransferase</keyword>
<comment type="pathway">
    <text evidence="10">Amino-acid biosynthesis; L-lysine biosynthesis via DAP pathway; LL-2,6-diaminopimelate from (S)-tetrahydrodipicolinate (succinylase route): step 1/3.</text>
</comment>
<feature type="binding site" evidence="10">
    <location>
        <begin position="300"/>
        <end position="303"/>
    </location>
    <ligand>
        <name>succinyl-CoA</name>
        <dbReference type="ChEBI" id="CHEBI:57292"/>
    </ligand>
</feature>
<dbReference type="InterPro" id="IPR001451">
    <property type="entry name" value="Hexapep"/>
</dbReference>
<dbReference type="Proteomes" id="UP000521922">
    <property type="component" value="Unassembled WGS sequence"/>
</dbReference>
<evidence type="ECO:0000313" key="12">
    <source>
        <dbReference type="EMBL" id="NYD23997.1"/>
    </source>
</evidence>
<evidence type="ECO:0000259" key="11">
    <source>
        <dbReference type="Pfam" id="PF14789"/>
    </source>
</evidence>
<dbReference type="InterPro" id="IPR026586">
    <property type="entry name" value="Type2_DapD"/>
</dbReference>
<comment type="subcellular location">
    <subcellularLocation>
        <location evidence="10">Cytoplasm</location>
    </subcellularLocation>
</comment>
<keyword evidence="3 10" id="KW-0028">Amino-acid biosynthesis</keyword>
<feature type="domain" description="2,3,4,5-tetrahydropyridine-2,6-dicarboxylate N-succinyltransferase middle" evidence="11">
    <location>
        <begin position="115"/>
        <end position="155"/>
    </location>
</feature>
<dbReference type="NCBIfam" id="TIGR03535">
    <property type="entry name" value="DapD_actino"/>
    <property type="match status" value="1"/>
</dbReference>